<dbReference type="InterPro" id="IPR036890">
    <property type="entry name" value="HATPase_C_sf"/>
</dbReference>
<evidence type="ECO:0000256" key="13">
    <source>
        <dbReference type="ARBA" id="ARBA00022989"/>
    </source>
</evidence>
<dbReference type="Gene3D" id="1.10.287.130">
    <property type="match status" value="1"/>
</dbReference>
<evidence type="ECO:0000256" key="1">
    <source>
        <dbReference type="ARBA" id="ARBA00000085"/>
    </source>
</evidence>
<dbReference type="InterPro" id="IPR003661">
    <property type="entry name" value="HisK_dim/P_dom"/>
</dbReference>
<dbReference type="PRINTS" id="PR00344">
    <property type="entry name" value="BCTRLSENSOR"/>
</dbReference>
<dbReference type="PANTHER" id="PTHR45436:SF14">
    <property type="entry name" value="SENSOR PROTEIN QSEC"/>
    <property type="match status" value="1"/>
</dbReference>
<dbReference type="InterPro" id="IPR050428">
    <property type="entry name" value="TCS_sensor_his_kinase"/>
</dbReference>
<dbReference type="InterPro" id="IPR005467">
    <property type="entry name" value="His_kinase_dom"/>
</dbReference>
<dbReference type="InterPro" id="IPR036097">
    <property type="entry name" value="HisK_dim/P_sf"/>
</dbReference>
<dbReference type="Proteomes" id="UP000231901">
    <property type="component" value="Chromosome"/>
</dbReference>
<dbReference type="GO" id="GO:0005524">
    <property type="term" value="F:ATP binding"/>
    <property type="evidence" value="ECO:0007669"/>
    <property type="project" value="UniProtKB-KW"/>
</dbReference>
<gene>
    <name evidence="18" type="ORF">CVE23_22230</name>
</gene>
<feature type="domain" description="Histidine kinase" evidence="17">
    <location>
        <begin position="250"/>
        <end position="456"/>
    </location>
</feature>
<keyword evidence="7" id="KW-0597">Phosphoprotein</keyword>
<dbReference type="InterPro" id="IPR059132">
    <property type="entry name" value="QseC"/>
</dbReference>
<dbReference type="Pfam" id="PF02518">
    <property type="entry name" value="HATPase_c"/>
    <property type="match status" value="1"/>
</dbReference>
<dbReference type="CDD" id="cd00082">
    <property type="entry name" value="HisKA"/>
    <property type="match status" value="1"/>
</dbReference>
<evidence type="ECO:0000256" key="11">
    <source>
        <dbReference type="ARBA" id="ARBA00022777"/>
    </source>
</evidence>
<evidence type="ECO:0000256" key="14">
    <source>
        <dbReference type="ARBA" id="ARBA00023012"/>
    </source>
</evidence>
<dbReference type="FunFam" id="1.10.287.130:FF:000035">
    <property type="entry name" value="Two-component sensor histidine kinase"/>
    <property type="match status" value="1"/>
</dbReference>
<evidence type="ECO:0000256" key="3">
    <source>
        <dbReference type="ARBA" id="ARBA00012438"/>
    </source>
</evidence>
<dbReference type="SMART" id="SM00388">
    <property type="entry name" value="HisKA"/>
    <property type="match status" value="1"/>
</dbReference>
<keyword evidence="6" id="KW-0997">Cell inner membrane</keyword>
<evidence type="ECO:0000256" key="7">
    <source>
        <dbReference type="ARBA" id="ARBA00022553"/>
    </source>
</evidence>
<sequence length="456" mass="51185">MLTLNLRLRLLLGFTLLMLLVGGAAAILSWTQTRHNINELFDTQQMLFARRLATIDPQNWRIDPQNWRQSPQPLPKSPKLARHQRGELDDDALAFAIFTRDGQMVLNDGENGRDFVFHYQQNGFTDSRLRDDDDKWRLMWLATKDNRYVVVVGQEWDYRQDMTLDIVKTNLIPWLAVLPIMLVLLFWLLSYELAPLKRIAARLHQRNPDDGTPLDIAQVPPEVQPLVSALNQLFVRHQDTLLRERRFTSDAAHELRSPLAALKVQAEVAQLAQDDAAVRQHALTNLGAGIDRASRLVDQLLTLSRLDAASAAGEPPPVHWQPLLQQLVIEHYPAAQAAQVEIRLEAPDSPVISLGNPLLLTLLVRNLLDNAIRYSQTGSAITLTLTASSLQIADDGPGVDETILERLGERFFRPPGQEKSGSGLGLSIVNNIARLHGMRTRFANRPGGGFVATLTW</sequence>
<keyword evidence="8" id="KW-0808">Transferase</keyword>
<dbReference type="InterPro" id="IPR013727">
    <property type="entry name" value="2CSK_N"/>
</dbReference>
<dbReference type="GO" id="GO:0000155">
    <property type="term" value="F:phosphorelay sensor kinase activity"/>
    <property type="evidence" value="ECO:0007669"/>
    <property type="project" value="InterPro"/>
</dbReference>
<proteinExistence type="predicted"/>
<evidence type="ECO:0000256" key="16">
    <source>
        <dbReference type="SAM" id="Phobius"/>
    </source>
</evidence>
<reference evidence="19" key="1">
    <citation type="journal article" date="2018" name="Genome Announc.">
        <title>Complete genome sequence of a Dickeya fangzhongdai type strain causing bleeding canker of pear tree trunks.</title>
        <authorList>
            <person name="Zhao Y."/>
            <person name="Tian Y."/>
            <person name="Li X."/>
            <person name="Hu B."/>
        </authorList>
    </citation>
    <scope>NUCLEOTIDE SEQUENCE [LARGE SCALE GENOMIC DNA]</scope>
    <source>
        <strain evidence="19">DSM 101947</strain>
    </source>
</reference>
<comment type="subcellular location">
    <subcellularLocation>
        <location evidence="2">Cell inner membrane</location>
        <topology evidence="2">Multi-pass membrane protein</topology>
    </subcellularLocation>
</comment>
<evidence type="ECO:0000256" key="12">
    <source>
        <dbReference type="ARBA" id="ARBA00022840"/>
    </source>
</evidence>
<evidence type="ECO:0000256" key="15">
    <source>
        <dbReference type="ARBA" id="ARBA00023136"/>
    </source>
</evidence>
<evidence type="ECO:0000313" key="19">
    <source>
        <dbReference type="Proteomes" id="UP000231901"/>
    </source>
</evidence>
<evidence type="ECO:0000256" key="8">
    <source>
        <dbReference type="ARBA" id="ARBA00022679"/>
    </source>
</evidence>
<evidence type="ECO:0000256" key="6">
    <source>
        <dbReference type="ARBA" id="ARBA00022519"/>
    </source>
</evidence>
<keyword evidence="14" id="KW-0902">Two-component regulatory system</keyword>
<organism evidence="18 19">
    <name type="scientific">Dickeya fangzhongdai</name>
    <dbReference type="NCBI Taxonomy" id="1778540"/>
    <lineage>
        <taxon>Bacteria</taxon>
        <taxon>Pseudomonadati</taxon>
        <taxon>Pseudomonadota</taxon>
        <taxon>Gammaproteobacteria</taxon>
        <taxon>Enterobacterales</taxon>
        <taxon>Pectobacteriaceae</taxon>
        <taxon>Dickeya</taxon>
    </lineage>
</organism>
<evidence type="ECO:0000259" key="17">
    <source>
        <dbReference type="PROSITE" id="PS50109"/>
    </source>
</evidence>
<evidence type="ECO:0000256" key="9">
    <source>
        <dbReference type="ARBA" id="ARBA00022692"/>
    </source>
</evidence>
<evidence type="ECO:0000256" key="2">
    <source>
        <dbReference type="ARBA" id="ARBA00004429"/>
    </source>
</evidence>
<accession>A0A2K8QSJ0</accession>
<dbReference type="InterPro" id="IPR004358">
    <property type="entry name" value="Sig_transdc_His_kin-like_C"/>
</dbReference>
<evidence type="ECO:0000313" key="18">
    <source>
        <dbReference type="EMBL" id="ATZ96449.1"/>
    </source>
</evidence>
<dbReference type="Gene3D" id="3.30.565.10">
    <property type="entry name" value="Histidine kinase-like ATPase, C-terminal domain"/>
    <property type="match status" value="1"/>
</dbReference>
<keyword evidence="12" id="KW-0067">ATP-binding</keyword>
<dbReference type="SUPFAM" id="SSF47384">
    <property type="entry name" value="Homodimeric domain of signal transducing histidine kinase"/>
    <property type="match status" value="1"/>
</dbReference>
<dbReference type="NCBIfam" id="NF007664">
    <property type="entry name" value="PRK10337.1"/>
    <property type="match status" value="1"/>
</dbReference>
<dbReference type="Pfam" id="PF08521">
    <property type="entry name" value="2CSK_N"/>
    <property type="match status" value="1"/>
</dbReference>
<dbReference type="InterPro" id="IPR003594">
    <property type="entry name" value="HATPase_dom"/>
</dbReference>
<dbReference type="AlphaFoldDB" id="A0A2K8QSJ0"/>
<dbReference type="GeneID" id="66567041"/>
<keyword evidence="15 16" id="KW-0472">Membrane</keyword>
<keyword evidence="19" id="KW-1185">Reference proteome</keyword>
<dbReference type="GO" id="GO:0005886">
    <property type="term" value="C:plasma membrane"/>
    <property type="evidence" value="ECO:0007669"/>
    <property type="project" value="TreeGrafter"/>
</dbReference>
<dbReference type="EC" id="2.7.13.3" evidence="3"/>
<keyword evidence="13 16" id="KW-1133">Transmembrane helix</keyword>
<keyword evidence="9 16" id="KW-0812">Transmembrane</keyword>
<keyword evidence="11 18" id="KW-0418">Kinase</keyword>
<protein>
    <recommendedName>
        <fullName evidence="4">Sensor protein QseC</fullName>
        <ecNumber evidence="3">2.7.13.3</ecNumber>
    </recommendedName>
</protein>
<dbReference type="PROSITE" id="PS50109">
    <property type="entry name" value="HIS_KIN"/>
    <property type="match status" value="1"/>
</dbReference>
<dbReference type="EMBL" id="CP025003">
    <property type="protein sequence ID" value="ATZ96449.1"/>
    <property type="molecule type" value="Genomic_DNA"/>
</dbReference>
<keyword evidence="5" id="KW-1003">Cell membrane</keyword>
<evidence type="ECO:0000256" key="4">
    <source>
        <dbReference type="ARBA" id="ARBA00017234"/>
    </source>
</evidence>
<dbReference type="SMART" id="SM00387">
    <property type="entry name" value="HATPase_c"/>
    <property type="match status" value="1"/>
</dbReference>
<comment type="catalytic activity">
    <reaction evidence="1">
        <text>ATP + protein L-histidine = ADP + protein N-phospho-L-histidine.</text>
        <dbReference type="EC" id="2.7.13.3"/>
    </reaction>
</comment>
<evidence type="ECO:0000256" key="10">
    <source>
        <dbReference type="ARBA" id="ARBA00022741"/>
    </source>
</evidence>
<dbReference type="Gene3D" id="1.20.5.1040">
    <property type="entry name" value="Sensor protein qsec"/>
    <property type="match status" value="2"/>
</dbReference>
<dbReference type="PANTHER" id="PTHR45436">
    <property type="entry name" value="SENSOR HISTIDINE KINASE YKOH"/>
    <property type="match status" value="1"/>
</dbReference>
<dbReference type="KEGG" id="dfn:CVE23_22230"/>
<name>A0A2K8QSJ0_9GAMM</name>
<keyword evidence="10" id="KW-0547">Nucleotide-binding</keyword>
<dbReference type="SUPFAM" id="SSF55874">
    <property type="entry name" value="ATPase domain of HSP90 chaperone/DNA topoisomerase II/histidine kinase"/>
    <property type="match status" value="1"/>
</dbReference>
<dbReference type="Pfam" id="PF00512">
    <property type="entry name" value="HisKA"/>
    <property type="match status" value="1"/>
</dbReference>
<evidence type="ECO:0000256" key="5">
    <source>
        <dbReference type="ARBA" id="ARBA00022475"/>
    </source>
</evidence>
<feature type="transmembrane region" description="Helical" evidence="16">
    <location>
        <begin position="171"/>
        <end position="189"/>
    </location>
</feature>
<dbReference type="RefSeq" id="WP_100850358.1">
    <property type="nucleotide sequence ID" value="NZ_BMJF01000013.1"/>
</dbReference>